<keyword evidence="8" id="KW-0010">Activator</keyword>
<dbReference type="Pfam" id="PF10156">
    <property type="entry name" value="Med17"/>
    <property type="match status" value="1"/>
</dbReference>
<comment type="similarity">
    <text evidence="2 8">Belongs to the Mediator complex subunit 17 family.</text>
</comment>
<evidence type="ECO:0000256" key="2">
    <source>
        <dbReference type="ARBA" id="ARBA00005635"/>
    </source>
</evidence>
<evidence type="ECO:0000313" key="10">
    <source>
        <dbReference type="EMBL" id="KAF2724895.1"/>
    </source>
</evidence>
<evidence type="ECO:0000256" key="8">
    <source>
        <dbReference type="RuleBase" id="RU364140"/>
    </source>
</evidence>
<comment type="subcellular location">
    <subcellularLocation>
        <location evidence="1 8">Nucleus</location>
    </subcellularLocation>
</comment>
<evidence type="ECO:0000256" key="4">
    <source>
        <dbReference type="ARBA" id="ARBA00023015"/>
    </source>
</evidence>
<feature type="compositionally biased region" description="Acidic residues" evidence="9">
    <location>
        <begin position="63"/>
        <end position="72"/>
    </location>
</feature>
<dbReference type="GO" id="GO:0070847">
    <property type="term" value="C:core mediator complex"/>
    <property type="evidence" value="ECO:0007669"/>
    <property type="project" value="TreeGrafter"/>
</dbReference>
<dbReference type="PANTHER" id="PTHR13114">
    <property type="entry name" value="MEDIATOR OF RNA POLYMERASE II TRANSCRIPTION SUBUNIT 17"/>
    <property type="match status" value="1"/>
</dbReference>
<proteinExistence type="inferred from homology"/>
<evidence type="ECO:0000256" key="1">
    <source>
        <dbReference type="ARBA" id="ARBA00004123"/>
    </source>
</evidence>
<name>A0A9P4QES0_9PEZI</name>
<accession>A0A9P4QES0</accession>
<dbReference type="EMBL" id="MU003769">
    <property type="protein sequence ID" value="KAF2724895.1"/>
    <property type="molecule type" value="Genomic_DNA"/>
</dbReference>
<evidence type="ECO:0000256" key="7">
    <source>
        <dbReference type="ARBA" id="ARBA00032014"/>
    </source>
</evidence>
<feature type="region of interest" description="Disordered" evidence="9">
    <location>
        <begin position="40"/>
        <end position="78"/>
    </location>
</feature>
<organism evidence="10 11">
    <name type="scientific">Polychaeton citri CBS 116435</name>
    <dbReference type="NCBI Taxonomy" id="1314669"/>
    <lineage>
        <taxon>Eukaryota</taxon>
        <taxon>Fungi</taxon>
        <taxon>Dikarya</taxon>
        <taxon>Ascomycota</taxon>
        <taxon>Pezizomycotina</taxon>
        <taxon>Dothideomycetes</taxon>
        <taxon>Dothideomycetidae</taxon>
        <taxon>Capnodiales</taxon>
        <taxon>Capnodiaceae</taxon>
        <taxon>Polychaeton</taxon>
    </lineage>
</organism>
<dbReference type="PANTHER" id="PTHR13114:SF7">
    <property type="entry name" value="MEDIATOR OF RNA POLYMERASE II TRANSCRIPTION SUBUNIT 17"/>
    <property type="match status" value="1"/>
</dbReference>
<comment type="subunit">
    <text evidence="8">Component of the Mediator complex.</text>
</comment>
<evidence type="ECO:0000256" key="3">
    <source>
        <dbReference type="ARBA" id="ARBA00019610"/>
    </source>
</evidence>
<evidence type="ECO:0000256" key="9">
    <source>
        <dbReference type="SAM" id="MobiDB-lite"/>
    </source>
</evidence>
<keyword evidence="5 8" id="KW-0804">Transcription</keyword>
<keyword evidence="4 8" id="KW-0805">Transcription regulation</keyword>
<dbReference type="Proteomes" id="UP000799441">
    <property type="component" value="Unassembled WGS sequence"/>
</dbReference>
<evidence type="ECO:0000256" key="6">
    <source>
        <dbReference type="ARBA" id="ARBA00023242"/>
    </source>
</evidence>
<reference evidence="10" key="1">
    <citation type="journal article" date="2020" name="Stud. Mycol.">
        <title>101 Dothideomycetes genomes: a test case for predicting lifestyles and emergence of pathogens.</title>
        <authorList>
            <person name="Haridas S."/>
            <person name="Albert R."/>
            <person name="Binder M."/>
            <person name="Bloem J."/>
            <person name="Labutti K."/>
            <person name="Salamov A."/>
            <person name="Andreopoulos B."/>
            <person name="Baker S."/>
            <person name="Barry K."/>
            <person name="Bills G."/>
            <person name="Bluhm B."/>
            <person name="Cannon C."/>
            <person name="Castanera R."/>
            <person name="Culley D."/>
            <person name="Daum C."/>
            <person name="Ezra D."/>
            <person name="Gonzalez J."/>
            <person name="Henrissat B."/>
            <person name="Kuo A."/>
            <person name="Liang C."/>
            <person name="Lipzen A."/>
            <person name="Lutzoni F."/>
            <person name="Magnuson J."/>
            <person name="Mondo S."/>
            <person name="Nolan M."/>
            <person name="Ohm R."/>
            <person name="Pangilinan J."/>
            <person name="Park H.-J."/>
            <person name="Ramirez L."/>
            <person name="Alfaro M."/>
            <person name="Sun H."/>
            <person name="Tritt A."/>
            <person name="Yoshinaga Y."/>
            <person name="Zwiers L.-H."/>
            <person name="Turgeon B."/>
            <person name="Goodwin S."/>
            <person name="Spatafora J."/>
            <person name="Crous P."/>
            <person name="Grigoriev I."/>
        </authorList>
    </citation>
    <scope>NUCLEOTIDE SEQUENCE</scope>
    <source>
        <strain evidence="10">CBS 116435</strain>
    </source>
</reference>
<dbReference type="InterPro" id="IPR019313">
    <property type="entry name" value="Mediator_Med17"/>
</dbReference>
<evidence type="ECO:0000256" key="5">
    <source>
        <dbReference type="ARBA" id="ARBA00023163"/>
    </source>
</evidence>
<feature type="compositionally biased region" description="Low complexity" evidence="9">
    <location>
        <begin position="41"/>
        <end position="62"/>
    </location>
</feature>
<dbReference type="Gene3D" id="6.10.250.2620">
    <property type="match status" value="1"/>
</dbReference>
<protein>
    <recommendedName>
        <fullName evidence="3 8">Mediator of RNA polymerase II transcription subunit 17</fullName>
    </recommendedName>
    <alternativeName>
        <fullName evidence="7 8">Mediator complex subunit 17</fullName>
    </alternativeName>
</protein>
<dbReference type="AlphaFoldDB" id="A0A9P4QES0"/>
<dbReference type="OrthoDB" id="5319830at2759"/>
<gene>
    <name evidence="8" type="primary">MED17</name>
    <name evidence="10" type="ORF">K431DRAFT_281371</name>
</gene>
<dbReference type="GO" id="GO:0006357">
    <property type="term" value="P:regulation of transcription by RNA polymerase II"/>
    <property type="evidence" value="ECO:0007669"/>
    <property type="project" value="InterPro"/>
</dbReference>
<comment type="caution">
    <text evidence="10">The sequence shown here is derived from an EMBL/GenBank/DDBJ whole genome shotgun (WGS) entry which is preliminary data.</text>
</comment>
<keyword evidence="6 8" id="KW-0539">Nucleus</keyword>
<dbReference type="GO" id="GO:0016592">
    <property type="term" value="C:mediator complex"/>
    <property type="evidence" value="ECO:0007669"/>
    <property type="project" value="InterPro"/>
</dbReference>
<evidence type="ECO:0000313" key="11">
    <source>
        <dbReference type="Proteomes" id="UP000799441"/>
    </source>
</evidence>
<sequence>MSATSSLSFQPWGQGKSEELSLQDVLARVALERGAFRDVSEASLQEEAAAEGALELSESSTSSDDEEEDPEQDDGKPKTRAELYAAKGEMLQSIHTAENDILMALDLVSFLETKDNAVAGQTTMSPALKSNGIPPGSLGIDLWQRLPVDQALEAQNEAVAFNTHMESLSQSVDNLLGAAKRLEDNVRRETQYWDQILSLSEQGWDICKLPGQGKRLGVRYGFSDSAAEFSGRGTAALNSDADGNIVVERGVWSKPKILRVVLKRGGVVVGTTKRLLSVDSAETSLDTRMRRARDSLFDEELYHEMLRESRVMISFGVRTTGSSIKLSTDTNDPGRASQLSFELVPLDDPLISSVPERDQDSFSQACLVLARLLLSQGHRDRMRKRTNVPQPLTDRKDDRPALPILRPILTFLLHRSALLGIEGYLSDADKLFGSACVDISGQRATLGVANLADAAGLGGLTRMFLQPWISEAIVTIAAPDSESSSIKIRLETFVGRNAFGTTYTVAKEGQKPYKVNTLDEMSEACDGCLASTLAVAIHERAGKDWNVSEKEALLTKNDKWDTQYVWLRFDSKSNTLSLTCDTRQTIWTGDVEKPGANQSLWKSAIEFLG</sequence>
<keyword evidence="11" id="KW-1185">Reference proteome</keyword>
<comment type="function">
    <text evidence="8">Component of the Mediator complex, a coactivator involved in the regulated transcription of nearly all RNA polymerase II-dependent genes. Mediator functions as a bridge to convey information from gene-specific regulatory proteins to the basal RNA polymerase II transcription machinery. Mediator is recruited to promoters by direct interactions with regulatory proteins and serves as a scaffold for the assembly of a functional preinitiation complex with RNA polymerase II and the general transcription factors.</text>
</comment>
<dbReference type="GO" id="GO:0003712">
    <property type="term" value="F:transcription coregulator activity"/>
    <property type="evidence" value="ECO:0007669"/>
    <property type="project" value="InterPro"/>
</dbReference>